<evidence type="ECO:0000313" key="3">
    <source>
        <dbReference type="Proteomes" id="UP000001056"/>
    </source>
</evidence>
<gene>
    <name evidence="2" type="ORF">CHGG_06678</name>
</gene>
<dbReference type="GeneID" id="4391460"/>
<dbReference type="HOGENOM" id="CLU_844676_0_0_1"/>
<feature type="region of interest" description="Disordered" evidence="1">
    <location>
        <begin position="165"/>
        <end position="210"/>
    </location>
</feature>
<dbReference type="Proteomes" id="UP000001056">
    <property type="component" value="Unassembled WGS sequence"/>
</dbReference>
<dbReference type="EMBL" id="CH408031">
    <property type="protein sequence ID" value="EAQ90059.1"/>
    <property type="molecule type" value="Genomic_DNA"/>
</dbReference>
<feature type="compositionally biased region" description="Basic and acidic residues" evidence="1">
    <location>
        <begin position="1"/>
        <end position="50"/>
    </location>
</feature>
<evidence type="ECO:0000256" key="1">
    <source>
        <dbReference type="SAM" id="MobiDB-lite"/>
    </source>
</evidence>
<proteinExistence type="predicted"/>
<dbReference type="AlphaFoldDB" id="Q2H3T7"/>
<name>Q2H3T7_CHAGB</name>
<accession>Q2H3T7</accession>
<evidence type="ECO:0000313" key="2">
    <source>
        <dbReference type="EMBL" id="EAQ90059.1"/>
    </source>
</evidence>
<feature type="compositionally biased region" description="Basic and acidic residues" evidence="1">
    <location>
        <begin position="69"/>
        <end position="79"/>
    </location>
</feature>
<dbReference type="InParanoid" id="Q2H3T7"/>
<organism evidence="2 3">
    <name type="scientific">Chaetomium globosum (strain ATCC 6205 / CBS 148.51 / DSM 1962 / NBRC 6347 / NRRL 1970)</name>
    <name type="common">Soil fungus</name>
    <dbReference type="NCBI Taxonomy" id="306901"/>
    <lineage>
        <taxon>Eukaryota</taxon>
        <taxon>Fungi</taxon>
        <taxon>Dikarya</taxon>
        <taxon>Ascomycota</taxon>
        <taxon>Pezizomycotina</taxon>
        <taxon>Sordariomycetes</taxon>
        <taxon>Sordariomycetidae</taxon>
        <taxon>Sordariales</taxon>
        <taxon>Chaetomiaceae</taxon>
        <taxon>Chaetomium</taxon>
    </lineage>
</organism>
<protein>
    <submittedName>
        <fullName evidence="2">Uncharacterized protein</fullName>
    </submittedName>
</protein>
<keyword evidence="3" id="KW-1185">Reference proteome</keyword>
<reference evidence="3" key="1">
    <citation type="journal article" date="2015" name="Genome Announc.">
        <title>Draft genome sequence of the cellulolytic fungus Chaetomium globosum.</title>
        <authorList>
            <person name="Cuomo C.A."/>
            <person name="Untereiner W.A."/>
            <person name="Ma L.-J."/>
            <person name="Grabherr M."/>
            <person name="Birren B.W."/>
        </authorList>
    </citation>
    <scope>NUCLEOTIDE SEQUENCE [LARGE SCALE GENOMIC DNA]</scope>
    <source>
        <strain evidence="3">ATCC 6205 / CBS 148.51 / DSM 1962 / NBRC 6347 / NRRL 1970</strain>
    </source>
</reference>
<dbReference type="VEuPathDB" id="FungiDB:CHGG_06678"/>
<dbReference type="RefSeq" id="XP_001222773.1">
    <property type="nucleotide sequence ID" value="XM_001222772.1"/>
</dbReference>
<sequence>MPRDWTNRSRRDRHSYRNEHEDSETQRSGYTHRDSRNPQHEGNARSRTNRDGYYPGGEAYGPCSEDQNDYGRDVSRDGDGEFSESDTARRSSEWGMVPYQDPTIRATPSVASDSTLVIEAPAVDTGAPSNRRRRYRPRSRDYYYAYDVESVSHSSNPFYAEQSYASSPERYMYSHRTNSSSRRSSQGYQHARSTRHRQSEEDHSYPASHSSYEWEDYSQMSYRTSRYMDEDYLYYSDEEPQNGSSGTTRVEIWPGSASESVEYRSSSHELPVRGSAGGCNELCPRWASVTLGQLTYKHGPPNPWMKLFPVAPQRTEHSSNALGPPHSRS</sequence>
<feature type="region of interest" description="Disordered" evidence="1">
    <location>
        <begin position="1"/>
        <end position="100"/>
    </location>
</feature>
<dbReference type="OrthoDB" id="4585482at2759"/>
<feature type="region of interest" description="Disordered" evidence="1">
    <location>
        <begin position="305"/>
        <end position="329"/>
    </location>
</feature>